<dbReference type="PRINTS" id="PR00032">
    <property type="entry name" value="HTHARAC"/>
</dbReference>
<accession>A0ABR5AAZ8</accession>
<keyword evidence="1" id="KW-0805">Transcription regulation</keyword>
<evidence type="ECO:0008006" key="8">
    <source>
        <dbReference type="Google" id="ProtNLM"/>
    </source>
</evidence>
<keyword evidence="3" id="KW-0804">Transcription</keyword>
<evidence type="ECO:0000259" key="4">
    <source>
        <dbReference type="PROSITE" id="PS01124"/>
    </source>
</evidence>
<feature type="domain" description="HTH araC/xylS-type" evidence="4">
    <location>
        <begin position="187"/>
        <end position="285"/>
    </location>
</feature>
<dbReference type="SMART" id="SM00342">
    <property type="entry name" value="HTH_ARAC"/>
    <property type="match status" value="1"/>
</dbReference>
<feature type="domain" description="PI-PLC Y-box" evidence="5">
    <location>
        <begin position="22"/>
        <end position="67"/>
    </location>
</feature>
<evidence type="ECO:0000259" key="5">
    <source>
        <dbReference type="PROSITE" id="PS50008"/>
    </source>
</evidence>
<dbReference type="Proteomes" id="UP000031967">
    <property type="component" value="Unassembled WGS sequence"/>
</dbReference>
<protein>
    <recommendedName>
        <fullName evidence="8">AraC family transcriptional regulator</fullName>
    </recommendedName>
</protein>
<dbReference type="PROSITE" id="PS50008">
    <property type="entry name" value="PIPLC_Y_DOMAIN"/>
    <property type="match status" value="1"/>
</dbReference>
<keyword evidence="2" id="KW-0238">DNA-binding</keyword>
<sequence>MDCLQLTVPPLPQLITVGHSVWKAGAQHFRRNFQVYDMLLVVRGALFMTEDDTLYDIGAGQWLVLEPGRTHFGHRPCGEDTEIYWIHYAHPVPARRVASGDVPWTALLQAGTDRDEQPAVRTLVIPKWGTIDVKPLVPILQEMVELHRKPSVQNAVPELALSIRFLALLQQAAARSSKPAGSRLVSDRTAAFLESRRFEPFRAAELEDALHFDFDYITRCLKRHTGLTPLQYSLHLKLEEAKRRLAHSDEPVPAIAEAVGFTDYNYFIRVFRSKLGLTPGAYRQAHRGFV</sequence>
<evidence type="ECO:0000313" key="6">
    <source>
        <dbReference type="EMBL" id="KIL38151.1"/>
    </source>
</evidence>
<dbReference type="Gene3D" id="1.10.10.60">
    <property type="entry name" value="Homeodomain-like"/>
    <property type="match status" value="1"/>
</dbReference>
<evidence type="ECO:0000313" key="7">
    <source>
        <dbReference type="Proteomes" id="UP000031967"/>
    </source>
</evidence>
<dbReference type="InterPro" id="IPR009057">
    <property type="entry name" value="Homeodomain-like_sf"/>
</dbReference>
<dbReference type="InterPro" id="IPR020449">
    <property type="entry name" value="Tscrpt_reg_AraC-type_HTH"/>
</dbReference>
<evidence type="ECO:0000256" key="3">
    <source>
        <dbReference type="ARBA" id="ARBA00023163"/>
    </source>
</evidence>
<evidence type="ECO:0000256" key="1">
    <source>
        <dbReference type="ARBA" id="ARBA00023015"/>
    </source>
</evidence>
<dbReference type="Pfam" id="PF12833">
    <property type="entry name" value="HTH_18"/>
    <property type="match status" value="1"/>
</dbReference>
<dbReference type="InterPro" id="IPR037923">
    <property type="entry name" value="HTH-like"/>
</dbReference>
<dbReference type="PROSITE" id="PS00041">
    <property type="entry name" value="HTH_ARAC_FAMILY_1"/>
    <property type="match status" value="1"/>
</dbReference>
<dbReference type="InterPro" id="IPR018062">
    <property type="entry name" value="HTH_AraC-typ_CS"/>
</dbReference>
<organism evidence="6 7">
    <name type="scientific">Gordoniibacillus kamchatkensis</name>
    <dbReference type="NCBI Taxonomy" id="1590651"/>
    <lineage>
        <taxon>Bacteria</taxon>
        <taxon>Bacillati</taxon>
        <taxon>Bacillota</taxon>
        <taxon>Bacilli</taxon>
        <taxon>Bacillales</taxon>
        <taxon>Paenibacillaceae</taxon>
        <taxon>Gordoniibacillus</taxon>
    </lineage>
</organism>
<name>A0ABR5AAZ8_9BACL</name>
<reference evidence="6 7" key="1">
    <citation type="submission" date="2014-12" db="EMBL/GenBank/DDBJ databases">
        <title>Draft genome sequence of Paenibacillus kamchatkensis strain B-2647.</title>
        <authorList>
            <person name="Karlyshev A.V."/>
            <person name="Kudryashova E.B."/>
        </authorList>
    </citation>
    <scope>NUCLEOTIDE SEQUENCE [LARGE SCALE GENOMIC DNA]</scope>
    <source>
        <strain evidence="6 7">VKM B-2647</strain>
    </source>
</reference>
<dbReference type="RefSeq" id="WP_041051841.1">
    <property type="nucleotide sequence ID" value="NZ_JXAK01000074.1"/>
</dbReference>
<keyword evidence="7" id="KW-1185">Reference proteome</keyword>
<dbReference type="PANTHER" id="PTHR43280:SF30">
    <property type="entry name" value="MMSAB OPERON REGULATORY PROTEIN"/>
    <property type="match status" value="1"/>
</dbReference>
<dbReference type="SUPFAM" id="SSF51215">
    <property type="entry name" value="Regulatory protein AraC"/>
    <property type="match status" value="1"/>
</dbReference>
<dbReference type="InterPro" id="IPR001711">
    <property type="entry name" value="PLipase_C_Pinositol-sp_Y"/>
</dbReference>
<comment type="caution">
    <text evidence="6">The sequence shown here is derived from an EMBL/GenBank/DDBJ whole genome shotgun (WGS) entry which is preliminary data.</text>
</comment>
<dbReference type="PROSITE" id="PS01124">
    <property type="entry name" value="HTH_ARAC_FAMILY_2"/>
    <property type="match status" value="1"/>
</dbReference>
<evidence type="ECO:0000256" key="2">
    <source>
        <dbReference type="ARBA" id="ARBA00023125"/>
    </source>
</evidence>
<proteinExistence type="predicted"/>
<dbReference type="InterPro" id="IPR018060">
    <property type="entry name" value="HTH_AraC"/>
</dbReference>
<dbReference type="EMBL" id="JXAK01000074">
    <property type="protein sequence ID" value="KIL38151.1"/>
    <property type="molecule type" value="Genomic_DNA"/>
</dbReference>
<gene>
    <name evidence="6" type="ORF">SD70_28370</name>
</gene>
<dbReference type="SUPFAM" id="SSF46689">
    <property type="entry name" value="Homeodomain-like"/>
    <property type="match status" value="1"/>
</dbReference>
<dbReference type="PANTHER" id="PTHR43280">
    <property type="entry name" value="ARAC-FAMILY TRANSCRIPTIONAL REGULATOR"/>
    <property type="match status" value="1"/>
</dbReference>